<dbReference type="AlphaFoldDB" id="A0A0E9XIR8"/>
<protein>
    <submittedName>
        <fullName evidence="1">Uncharacterized protein</fullName>
    </submittedName>
</protein>
<name>A0A0E9XIR8_ANGAN</name>
<evidence type="ECO:0000313" key="1">
    <source>
        <dbReference type="EMBL" id="JAI02312.1"/>
    </source>
</evidence>
<reference evidence="1" key="2">
    <citation type="journal article" date="2015" name="Fish Shellfish Immunol.">
        <title>Early steps in the European eel (Anguilla anguilla)-Vibrio vulnificus interaction in the gills: Role of the RtxA13 toxin.</title>
        <authorList>
            <person name="Callol A."/>
            <person name="Pajuelo D."/>
            <person name="Ebbesson L."/>
            <person name="Teles M."/>
            <person name="MacKenzie S."/>
            <person name="Amaro C."/>
        </authorList>
    </citation>
    <scope>NUCLEOTIDE SEQUENCE</scope>
</reference>
<sequence length="75" mass="8575">MLQIDILFLSEGTVSSSQYITHHYVAAKFLATKHTFQIQQPCFNETLHWQVISILPYPSANFRPTSATTYLPPFS</sequence>
<proteinExistence type="predicted"/>
<reference evidence="1" key="1">
    <citation type="submission" date="2014-11" db="EMBL/GenBank/DDBJ databases">
        <authorList>
            <person name="Amaro Gonzalez C."/>
        </authorList>
    </citation>
    <scope>NUCLEOTIDE SEQUENCE</scope>
</reference>
<organism evidence="1">
    <name type="scientific">Anguilla anguilla</name>
    <name type="common">European freshwater eel</name>
    <name type="synonym">Muraena anguilla</name>
    <dbReference type="NCBI Taxonomy" id="7936"/>
    <lineage>
        <taxon>Eukaryota</taxon>
        <taxon>Metazoa</taxon>
        <taxon>Chordata</taxon>
        <taxon>Craniata</taxon>
        <taxon>Vertebrata</taxon>
        <taxon>Euteleostomi</taxon>
        <taxon>Actinopterygii</taxon>
        <taxon>Neopterygii</taxon>
        <taxon>Teleostei</taxon>
        <taxon>Anguilliformes</taxon>
        <taxon>Anguillidae</taxon>
        <taxon>Anguilla</taxon>
    </lineage>
</organism>
<accession>A0A0E9XIR8</accession>
<dbReference type="EMBL" id="GBXM01006266">
    <property type="protein sequence ID" value="JAI02312.1"/>
    <property type="molecule type" value="Transcribed_RNA"/>
</dbReference>